<evidence type="ECO:0000313" key="2">
    <source>
        <dbReference type="EMBL" id="CAF96998.1"/>
    </source>
</evidence>
<gene>
    <name evidence="2" type="ORF">GSTENG00014232001</name>
</gene>
<keyword evidence="1" id="KW-1133">Transmembrane helix</keyword>
<keyword evidence="1" id="KW-0472">Membrane</keyword>
<protein>
    <submittedName>
        <fullName evidence="2">(spotted green pufferfish) hypothetical protein</fullName>
    </submittedName>
</protein>
<feature type="transmembrane region" description="Helical" evidence="1">
    <location>
        <begin position="41"/>
        <end position="61"/>
    </location>
</feature>
<dbReference type="EMBL" id="CAAE01014530">
    <property type="protein sequence ID" value="CAF96998.1"/>
    <property type="molecule type" value="Genomic_DNA"/>
</dbReference>
<accession>Q4SQT4</accession>
<reference evidence="2" key="1">
    <citation type="journal article" date="2004" name="Nature">
        <title>Genome duplication in the teleost fish Tetraodon nigroviridis reveals the early vertebrate proto-karyotype.</title>
        <authorList>
            <person name="Jaillon O."/>
            <person name="Aury J.-M."/>
            <person name="Brunet F."/>
            <person name="Petit J.-L."/>
            <person name="Stange-Thomann N."/>
            <person name="Mauceli E."/>
            <person name="Bouneau L."/>
            <person name="Fischer C."/>
            <person name="Ozouf-Costaz C."/>
            <person name="Bernot A."/>
            <person name="Nicaud S."/>
            <person name="Jaffe D."/>
            <person name="Fisher S."/>
            <person name="Lutfalla G."/>
            <person name="Dossat C."/>
            <person name="Segurens B."/>
            <person name="Dasilva C."/>
            <person name="Salanoubat M."/>
            <person name="Levy M."/>
            <person name="Boudet N."/>
            <person name="Castellano S."/>
            <person name="Anthouard V."/>
            <person name="Jubin C."/>
            <person name="Castelli V."/>
            <person name="Katinka M."/>
            <person name="Vacherie B."/>
            <person name="Biemont C."/>
            <person name="Skalli Z."/>
            <person name="Cattolico L."/>
            <person name="Poulain J."/>
            <person name="De Berardinis V."/>
            <person name="Cruaud C."/>
            <person name="Duprat S."/>
            <person name="Brottier P."/>
            <person name="Coutanceau J.-P."/>
            <person name="Gouzy J."/>
            <person name="Parra G."/>
            <person name="Lardier G."/>
            <person name="Chapple C."/>
            <person name="McKernan K.J."/>
            <person name="McEwan P."/>
            <person name="Bosak S."/>
            <person name="Kellis M."/>
            <person name="Volff J.-N."/>
            <person name="Guigo R."/>
            <person name="Zody M.C."/>
            <person name="Mesirov J."/>
            <person name="Lindblad-Toh K."/>
            <person name="Birren B."/>
            <person name="Nusbaum C."/>
            <person name="Kahn D."/>
            <person name="Robinson-Rechavi M."/>
            <person name="Laudet V."/>
            <person name="Schachter V."/>
            <person name="Quetier F."/>
            <person name="Saurin W."/>
            <person name="Scarpelli C."/>
            <person name="Wincker P."/>
            <person name="Lander E.S."/>
            <person name="Weissenbach J."/>
            <person name="Roest Crollius H."/>
        </authorList>
    </citation>
    <scope>NUCLEOTIDE SEQUENCE [LARGE SCALE GENOMIC DNA]</scope>
</reference>
<name>Q4SQT4_TETNG</name>
<keyword evidence="1" id="KW-0812">Transmembrane</keyword>
<proteinExistence type="predicted"/>
<organism evidence="2">
    <name type="scientific">Tetraodon nigroviridis</name>
    <name type="common">Spotted green pufferfish</name>
    <name type="synonym">Chelonodon nigroviridis</name>
    <dbReference type="NCBI Taxonomy" id="99883"/>
    <lineage>
        <taxon>Eukaryota</taxon>
        <taxon>Metazoa</taxon>
        <taxon>Chordata</taxon>
        <taxon>Craniata</taxon>
        <taxon>Vertebrata</taxon>
        <taxon>Euteleostomi</taxon>
        <taxon>Actinopterygii</taxon>
        <taxon>Neopterygii</taxon>
        <taxon>Teleostei</taxon>
        <taxon>Neoteleostei</taxon>
        <taxon>Acanthomorphata</taxon>
        <taxon>Eupercaria</taxon>
        <taxon>Tetraodontiformes</taxon>
        <taxon>Tetradontoidea</taxon>
        <taxon>Tetraodontidae</taxon>
        <taxon>Tetraodon</taxon>
    </lineage>
</organism>
<dbReference type="AlphaFoldDB" id="Q4SQT4"/>
<evidence type="ECO:0000256" key="1">
    <source>
        <dbReference type="SAM" id="Phobius"/>
    </source>
</evidence>
<comment type="caution">
    <text evidence="2">The sequence shown here is derived from an EMBL/GenBank/DDBJ whole genome shotgun (WGS) entry which is preliminary data.</text>
</comment>
<sequence>MIEMLYPYWKVPPMAAQQTVRARVRLQGFREAAGSASPLELISAFNVPALIALCALQLVVFDLKSFHNYHKVYFGLICQPCNIS</sequence>
<dbReference type="KEGG" id="tng:GSTEN00014232G001"/>
<reference evidence="2" key="2">
    <citation type="submission" date="2004-02" db="EMBL/GenBank/DDBJ databases">
        <authorList>
            <consortium name="Genoscope"/>
            <consortium name="Whitehead Institute Centre for Genome Research"/>
        </authorList>
    </citation>
    <scope>NUCLEOTIDE SEQUENCE</scope>
</reference>